<accession>A0A218KC26</accession>
<keyword evidence="2" id="KW-1185">Reference proteome</keyword>
<protein>
    <submittedName>
        <fullName evidence="1">Uncharacterized protein</fullName>
    </submittedName>
</protein>
<dbReference type="EMBL" id="KT070867">
    <property type="protein sequence ID" value="AKQ08443.1"/>
    <property type="molecule type" value="Genomic_DNA"/>
</dbReference>
<gene>
    <name evidence="1" type="ORF">PBC2_128</name>
</gene>
<evidence type="ECO:0000313" key="1">
    <source>
        <dbReference type="EMBL" id="AKQ08443.1"/>
    </source>
</evidence>
<sequence length="65" mass="7600">MKRVLIARPLSHISWWNDLIGQVVPVLEVYEKTGYVKIEALRTEEGFEPYKIQGWINPECLDVVE</sequence>
<reference evidence="1 2" key="1">
    <citation type="submission" date="2015-06" db="EMBL/GenBank/DDBJ databases">
        <title>Complete genome sequence of Bacillus cereus phage PBC2.</title>
        <authorList>
            <person name="Kong M."/>
            <person name="Ryu S."/>
        </authorList>
    </citation>
    <scope>NUCLEOTIDE SEQUENCE [LARGE SCALE GENOMIC DNA]</scope>
</reference>
<evidence type="ECO:0000313" key="2">
    <source>
        <dbReference type="Proteomes" id="UP000223102"/>
    </source>
</evidence>
<organism evidence="1 2">
    <name type="scientific">Bacillus phage PBC2</name>
    <dbReference type="NCBI Taxonomy" id="1675029"/>
    <lineage>
        <taxon>Viruses</taxon>
        <taxon>Duplodnaviria</taxon>
        <taxon>Heunggongvirae</taxon>
        <taxon>Uroviricota</taxon>
        <taxon>Caudoviricetes</taxon>
        <taxon>Andregratiavirinae</taxon>
        <taxon>Haetaevirus</taxon>
        <taxon>Haetaevirus PBC2</taxon>
    </lineage>
</organism>
<name>A0A218KC26_9CAUD</name>
<dbReference type="Proteomes" id="UP000223102">
    <property type="component" value="Segment"/>
</dbReference>
<proteinExistence type="predicted"/>